<dbReference type="RefSeq" id="WP_316974308.1">
    <property type="nucleotide sequence ID" value="NZ_JAWIIJ010000009.1"/>
</dbReference>
<accession>A0ABU3VZV2</accession>
<evidence type="ECO:0000313" key="2">
    <source>
        <dbReference type="EMBL" id="MDV2079822.1"/>
    </source>
</evidence>
<reference evidence="2 3" key="1">
    <citation type="submission" date="2023-10" db="EMBL/GenBank/DDBJ databases">
        <title>Characteristics and mechanism of a salt-tolerant marine origin heterotrophic nitrifying- aerobic denitrifying bacteria Marinobacter xestospongiae HN1.</title>
        <authorList>
            <person name="Qi R."/>
        </authorList>
    </citation>
    <scope>NUCLEOTIDE SEQUENCE [LARGE SCALE GENOMIC DNA]</scope>
    <source>
        <strain evidence="2 3">HN1</strain>
    </source>
</reference>
<gene>
    <name evidence="2" type="ORF">RYS15_14120</name>
</gene>
<sequence length="604" mass="68585">MSQQTKPSANPGSSALSQSIAELLAGIRIPDLPYPVGQVEPGQAKDWRPLLQSCWSEQRDESVTSLLKSLELTWTVRQVNSAFLADRVMDAFLATSGLHPVLAAKVARLRFFLAWRLDQDCDAAFADSLRDWLDSLVEWRGWSDSGGRSARALLDQLEQMVVSVSACFEYGQMAPFEDFASQWDVDSQKRQEQITKLRQRLLVTEQGAARQRRADQTSRAVIGRALQGRQLPPPISEFIREHWCPLVRQVVWRNGIEGDDWKHASKLLEWLVWIGDPTLSERSLDRLYQVGEQIGDRILAVWQRVQERPLPQHALAGVEAVIVSRLRGETPALAPALDERFEFDLSWLGFQPPQEDQLTQVIQQWFVEGEGASEQRRYFFALLEDTCEVLWTNGSGVKLGLMPWRDFMAARQAGRLRPLPPLNRFQDVAGKTVTQLLGVFQQQRQQREKAACEARERAEMLRRKVEAAEARKREELAAREAERARAEAEEAAKRQAEEEAERERVERELTAAAQHAIDNLKLGGWIAIEPTPDHPEAVRLKLAVRLNATRKLVFVDRLGLNRTEYPEDDLVTDIVAGRIRVLSSSAEFDDTLSRVVGRIRVGRN</sequence>
<feature type="region of interest" description="Disordered" evidence="1">
    <location>
        <begin position="481"/>
        <end position="502"/>
    </location>
</feature>
<comment type="caution">
    <text evidence="2">The sequence shown here is derived from an EMBL/GenBank/DDBJ whole genome shotgun (WGS) entry which is preliminary data.</text>
</comment>
<name>A0ABU3VZV2_9GAMM</name>
<dbReference type="EMBL" id="JAWIIJ010000009">
    <property type="protein sequence ID" value="MDV2079822.1"/>
    <property type="molecule type" value="Genomic_DNA"/>
</dbReference>
<dbReference type="InterPro" id="IPR012434">
    <property type="entry name" value="DUF1631"/>
</dbReference>
<organism evidence="2 3">
    <name type="scientific">Marinobacter xestospongiae</name>
    <dbReference type="NCBI Taxonomy" id="994319"/>
    <lineage>
        <taxon>Bacteria</taxon>
        <taxon>Pseudomonadati</taxon>
        <taxon>Pseudomonadota</taxon>
        <taxon>Gammaproteobacteria</taxon>
        <taxon>Pseudomonadales</taxon>
        <taxon>Marinobacteraceae</taxon>
        <taxon>Marinobacter</taxon>
    </lineage>
</organism>
<dbReference type="Pfam" id="PF07793">
    <property type="entry name" value="DUF1631"/>
    <property type="match status" value="2"/>
</dbReference>
<evidence type="ECO:0000256" key="1">
    <source>
        <dbReference type="SAM" id="MobiDB-lite"/>
    </source>
</evidence>
<keyword evidence="3" id="KW-1185">Reference proteome</keyword>
<dbReference type="Proteomes" id="UP001269819">
    <property type="component" value="Unassembled WGS sequence"/>
</dbReference>
<evidence type="ECO:0000313" key="3">
    <source>
        <dbReference type="Proteomes" id="UP001269819"/>
    </source>
</evidence>
<proteinExistence type="predicted"/>
<protein>
    <submittedName>
        <fullName evidence="2">DUF1631 family protein</fullName>
    </submittedName>
</protein>